<dbReference type="Pfam" id="PF18233">
    <property type="entry name" value="Cdc13_OB4_dimer"/>
    <property type="match status" value="1"/>
</dbReference>
<dbReference type="GO" id="GO:0000723">
    <property type="term" value="P:telomere maintenance"/>
    <property type="evidence" value="ECO:0007669"/>
    <property type="project" value="InterPro"/>
</dbReference>
<dbReference type="SMART" id="SM00976">
    <property type="entry name" value="Telo_bind"/>
    <property type="match status" value="1"/>
</dbReference>
<dbReference type="InterPro" id="IPR031749">
    <property type="entry name" value="Cdc13_N"/>
</dbReference>
<dbReference type="Pfam" id="PF02765">
    <property type="entry name" value="POT1"/>
    <property type="match status" value="1"/>
</dbReference>
<comment type="caution">
    <text evidence="3">The sequence shown here is derived from an EMBL/GenBank/DDBJ whole genome shotgun (WGS) entry which is preliminary data.</text>
</comment>
<dbReference type="InterPro" id="IPR012340">
    <property type="entry name" value="NA-bd_OB-fold"/>
</dbReference>
<feature type="domain" description="Telomeric single stranded DNA binding POT1/Cdc13" evidence="2">
    <location>
        <begin position="417"/>
        <end position="575"/>
    </location>
</feature>
<dbReference type="VEuPathDB" id="FungiDB:GWK60_G05401"/>
<keyword evidence="3" id="KW-0132">Cell division</keyword>
<dbReference type="SUPFAM" id="SSF50249">
    <property type="entry name" value="Nucleic acid-binding proteins"/>
    <property type="match status" value="1"/>
</dbReference>
<dbReference type="InterPro" id="IPR041028">
    <property type="entry name" value="Cdc13_OB4_dimer"/>
</dbReference>
<dbReference type="VEuPathDB" id="FungiDB:B1J91_G05588g"/>
<dbReference type="Gene3D" id="2.40.50.810">
    <property type="match status" value="1"/>
</dbReference>
<evidence type="ECO:0000313" key="3">
    <source>
        <dbReference type="EMBL" id="KTB07094.1"/>
    </source>
</evidence>
<keyword evidence="3" id="KW-0131">Cell cycle</keyword>
<dbReference type="PhylomeDB" id="A0A0W0C757"/>
<dbReference type="InterPro" id="IPR011564">
    <property type="entry name" value="Telomer_end-bd_POT1/Cdc13"/>
</dbReference>
<dbReference type="GO" id="GO:0003677">
    <property type="term" value="F:DNA binding"/>
    <property type="evidence" value="ECO:0007669"/>
    <property type="project" value="InterPro"/>
</dbReference>
<accession>A0A0W0C757</accession>
<dbReference type="Gene3D" id="2.40.50.860">
    <property type="match status" value="1"/>
</dbReference>
<dbReference type="InterPro" id="IPR040650">
    <property type="entry name" value="Cdc13_OB2"/>
</dbReference>
<name>A0A0W0C757_CANGB</name>
<evidence type="ECO:0000313" key="4">
    <source>
        <dbReference type="Proteomes" id="UP000054886"/>
    </source>
</evidence>
<organism evidence="3 4">
    <name type="scientific">Candida glabrata</name>
    <name type="common">Yeast</name>
    <name type="synonym">Torulopsis glabrata</name>
    <dbReference type="NCBI Taxonomy" id="5478"/>
    <lineage>
        <taxon>Eukaryota</taxon>
        <taxon>Fungi</taxon>
        <taxon>Dikarya</taxon>
        <taxon>Ascomycota</taxon>
        <taxon>Saccharomycotina</taxon>
        <taxon>Saccharomycetes</taxon>
        <taxon>Saccharomycetales</taxon>
        <taxon>Saccharomycetaceae</taxon>
        <taxon>Nakaseomyces</taxon>
    </lineage>
</organism>
<evidence type="ECO:0000259" key="2">
    <source>
        <dbReference type="SMART" id="SM00976"/>
    </source>
</evidence>
<dbReference type="Gene3D" id="2.40.50.140">
    <property type="entry name" value="Nucleic acid-binding proteins"/>
    <property type="match status" value="1"/>
</dbReference>
<gene>
    <name evidence="3" type="ORF">AO440_001715</name>
</gene>
<protein>
    <submittedName>
        <fullName evidence="3">Cell division control protein 13</fullName>
    </submittedName>
</protein>
<dbReference type="GO" id="GO:0051301">
    <property type="term" value="P:cell division"/>
    <property type="evidence" value="ECO:0007669"/>
    <property type="project" value="UniProtKB-KW"/>
</dbReference>
<dbReference type="Proteomes" id="UP000054886">
    <property type="component" value="Unassembled WGS sequence"/>
</dbReference>
<proteinExistence type="predicted"/>
<dbReference type="AlphaFoldDB" id="A0A0W0C757"/>
<evidence type="ECO:0000256" key="1">
    <source>
        <dbReference type="SAM" id="MobiDB-lite"/>
    </source>
</evidence>
<dbReference type="EMBL" id="LLZZ01000108">
    <property type="protein sequence ID" value="KTB07094.1"/>
    <property type="molecule type" value="Genomic_DNA"/>
</dbReference>
<dbReference type="SMR" id="A0A0W0C757"/>
<sequence length="753" mass="87034">MSIEIIAVLTSISKDDNGFHIALDDIAGEVRVLDIDEAQAREVVNECDLEVSDTNAFNITKIQLEKLCFVVAKCTSSGLQLVNGDMTFKLQPVDVKVLDINYIQENWNTLDKKKKDKISKILLALKKLDSDIKSEFNFVKLNNYKNTLVHFLSGIKMTKQTKLTSFFTKQTTMVESQNDFNSQAMNTQQFTSQASIPGISDDELIDSDDDLDNISEGSYPTVTRLGSTKHDLPTNHNGSSANKHSKKDSCLYVNFMDPHRNQLWTYNGDNSSVIISHCSLQSMSPVGFKSLDDLDKFTLRLVFKQKTMVDELLIPNNNCCEVVIKNKLEYMETFGRLADTSSKLRKYLNGDLNITVKKWKYEIRGYDSFKWTIEKLDFNPEMPVKEKVPEQGKCSNRYDFNSINFIDESTRDQVIQFKDMIIEEENTAKFYIVFGYLLACSTDNSNYANFVFTDFTTNRKYEQKYTFDRYINDYNTKLDHDQSFRVISYYNHFNEFNMKVKAKYGKDLNAMVNENSQIADKNVSKYGILCRIVMKCKLYQSVLNLVERDIELLDNLHELSIGEKPYIKELFNKTEPYLTASPTLNVNGDIASSKTTRESKEQVPCITDITQYEVVEDHNISQLNHLQHLTPKIYVLNVYIIDVEIVYDQEIRIKVVNELPMVGKYVPPVDILEVYITGKEEVQNFLGDEALTMDIFTPLLNETSRLRVFQRPSKTDRIIRWSPIECTIQELRLQRMFRLRDTIKVEETLSLTQ</sequence>
<reference evidence="3 4" key="1">
    <citation type="submission" date="2015-10" db="EMBL/GenBank/DDBJ databases">
        <title>Draft genomes sequences of Candida glabrata isolates 1A, 1B, 2A, 2B, 3A and 3B.</title>
        <authorList>
            <person name="Haavelsrud O.E."/>
            <person name="Gaustad P."/>
        </authorList>
    </citation>
    <scope>NUCLEOTIDE SEQUENCE [LARGE SCALE GENOMIC DNA]</scope>
    <source>
        <strain evidence="3">910700640</strain>
    </source>
</reference>
<dbReference type="GO" id="GO:0000781">
    <property type="term" value="C:chromosome, telomeric region"/>
    <property type="evidence" value="ECO:0007669"/>
    <property type="project" value="InterPro"/>
</dbReference>
<dbReference type="VEuPathDB" id="FungiDB:CAGL0G05588g"/>
<dbReference type="VEuPathDB" id="FungiDB:GVI51_G05423"/>
<dbReference type="Pfam" id="PF16853">
    <property type="entry name" value="CDC13_N"/>
    <property type="match status" value="1"/>
</dbReference>
<feature type="region of interest" description="Disordered" evidence="1">
    <location>
        <begin position="220"/>
        <end position="245"/>
    </location>
</feature>
<dbReference type="Pfam" id="PF18691">
    <property type="entry name" value="Cdc13_OB2"/>
    <property type="match status" value="1"/>
</dbReference>